<dbReference type="PROSITE" id="PS00108">
    <property type="entry name" value="PROTEIN_KINASE_ST"/>
    <property type="match status" value="1"/>
</dbReference>
<dbReference type="AlphaFoldDB" id="A0A2R5GFQ2"/>
<dbReference type="Pfam" id="PF13202">
    <property type="entry name" value="EF-hand_5"/>
    <property type="match status" value="1"/>
</dbReference>
<keyword evidence="14" id="KW-1185">Reference proteome</keyword>
<dbReference type="SUPFAM" id="SSF47473">
    <property type="entry name" value="EF-hand"/>
    <property type="match status" value="1"/>
</dbReference>
<dbReference type="InterPro" id="IPR011992">
    <property type="entry name" value="EF-hand-dom_pair"/>
</dbReference>
<dbReference type="InterPro" id="IPR017441">
    <property type="entry name" value="Protein_kinase_ATP_BS"/>
</dbReference>
<keyword evidence="2" id="KW-0723">Serine/threonine-protein kinase</keyword>
<dbReference type="Gene3D" id="2.120.10.80">
    <property type="entry name" value="Kelch-type beta propeller"/>
    <property type="match status" value="1"/>
</dbReference>
<dbReference type="InterPro" id="IPR000719">
    <property type="entry name" value="Prot_kinase_dom"/>
</dbReference>
<evidence type="ECO:0000313" key="14">
    <source>
        <dbReference type="Proteomes" id="UP000241890"/>
    </source>
</evidence>
<feature type="compositionally biased region" description="Basic and acidic residues" evidence="10">
    <location>
        <begin position="23"/>
        <end position="36"/>
    </location>
</feature>
<protein>
    <submittedName>
        <fullName evidence="13">Protein kinase, putative</fullName>
    </submittedName>
</protein>
<keyword evidence="6" id="KW-0106">Calcium</keyword>
<keyword evidence="7 9" id="KW-0067">ATP-binding</keyword>
<dbReference type="PROSITE" id="PS50222">
    <property type="entry name" value="EF_HAND_2"/>
    <property type="match status" value="3"/>
</dbReference>
<dbReference type="InterPro" id="IPR008271">
    <property type="entry name" value="Ser/Thr_kinase_AS"/>
</dbReference>
<dbReference type="Gene3D" id="1.10.510.10">
    <property type="entry name" value="Transferase(Phosphotransferase) domain 1"/>
    <property type="match status" value="1"/>
</dbReference>
<feature type="domain" description="EF-hand" evidence="12">
    <location>
        <begin position="417"/>
        <end position="452"/>
    </location>
</feature>
<evidence type="ECO:0000259" key="11">
    <source>
        <dbReference type="PROSITE" id="PS50011"/>
    </source>
</evidence>
<evidence type="ECO:0000256" key="10">
    <source>
        <dbReference type="SAM" id="MobiDB-lite"/>
    </source>
</evidence>
<dbReference type="PROSITE" id="PS00107">
    <property type="entry name" value="PROTEIN_KINASE_ATP"/>
    <property type="match status" value="1"/>
</dbReference>
<dbReference type="InterPro" id="IPR002048">
    <property type="entry name" value="EF_hand_dom"/>
</dbReference>
<feature type="region of interest" description="Disordered" evidence="10">
    <location>
        <begin position="80"/>
        <end position="99"/>
    </location>
</feature>
<dbReference type="SUPFAM" id="SSF56112">
    <property type="entry name" value="Protein kinase-like (PK-like)"/>
    <property type="match status" value="1"/>
</dbReference>
<dbReference type="InterPro" id="IPR018247">
    <property type="entry name" value="EF_Hand_1_Ca_BS"/>
</dbReference>
<keyword evidence="4 9" id="KW-0547">Nucleotide-binding</keyword>
<evidence type="ECO:0000259" key="12">
    <source>
        <dbReference type="PROSITE" id="PS50222"/>
    </source>
</evidence>
<dbReference type="PROSITE" id="PS00018">
    <property type="entry name" value="EF_HAND_1"/>
    <property type="match status" value="1"/>
</dbReference>
<dbReference type="EMBL" id="BEYU01000027">
    <property type="protein sequence ID" value="GBG27071.1"/>
    <property type="molecule type" value="Genomic_DNA"/>
</dbReference>
<evidence type="ECO:0000256" key="6">
    <source>
        <dbReference type="ARBA" id="ARBA00022837"/>
    </source>
</evidence>
<feature type="region of interest" description="Disordered" evidence="10">
    <location>
        <begin position="627"/>
        <end position="716"/>
    </location>
</feature>
<evidence type="ECO:0000256" key="4">
    <source>
        <dbReference type="ARBA" id="ARBA00022741"/>
    </source>
</evidence>
<comment type="cofactor">
    <cofactor evidence="1">
        <name>Mg(2+)</name>
        <dbReference type="ChEBI" id="CHEBI:18420"/>
    </cofactor>
</comment>
<dbReference type="OrthoDB" id="74764at2759"/>
<proteinExistence type="inferred from homology"/>
<dbReference type="Pfam" id="PF13499">
    <property type="entry name" value="EF-hand_7"/>
    <property type="match status" value="1"/>
</dbReference>
<sequence>MGCTRSKLVKGARDEPLGGGGRAGKDGKRDAADEAKRRKVRSGSLTGEAMYQRELSTLNEAMVQLHLNEDIRKVYDGLQHPKRKKAAAPAGSAGASEEDGWLGSGNWGQVRVVTRRDDKRKFACKILRLSKNMTPHRRQELLDEILVLSKLDHPHIAKLYETYEEEGLNLYLIMELLEGGELFKRLTVDSHKGRFTEVDARNTTRQMVSAIAYLHSRGIVHRDLKLENFVYREQGGSDLVLIDFGLSVKYKSSGRATDQMHDIVGSSYYIAPEVLKKNYGVECDIWSLGVIVYMLLSGTPPFKGETEQKIMASALRGVYSMSRPVWKTLTEEAKDFVRKCLVINVKRRMTARDALDHPWFRMELANDASEAEASSISSDSSSTIVNDGIIKNLRQYAHQASFTRIALQAVSYELSRDDIKDLENAFKVLDRDGDGYITSEELQQELTSHNKMSNSECHEIFQAMDFDRTGKVHFNEFVAAALSLSFDHDETILQHAFSRLDLDNDGLVDVEQIRSRFGSHLKDEDGKYASKVLEEVIKRNSMRGLDGKITIKDFMAIVREGHDDEIAQVPSRSMDLSELGMDADADGMSLHSEGADLTEVDDSSHDGLDDSQRSLTTGALVSHVSNENTIDADDEGTVNNINNNNNNNSNNSINTDNNNNNGRGTVGAENATTGSVDPTSPPKVPTQAGETTSSGDPVAPQRLKSVEPPAPLADDGERPFSIVVSDALQIQVPSMMGALQSDAIADALSRGDSLLRIPDASISAAALTQVHAHLYGRDIACASFQDAVDLLRAAQTLRMHFLGTAALGSVRLLTKPENALEALNWIQRFGTGEELEQCRVETLASVEILRVPEHVKSFEDLALIKWAKSTPLPAPLHSMGVFGISGPDEQCRIIVAGGRSSSGKDLADVMQFCLEADSASGWQRMPLELPECRSSFGYTIVDAGAELCLLVAGGVSGSRVLDSVIALVLDFRTTITTPTTTMTPKKY</sequence>
<feature type="region of interest" description="Disordered" evidence="10">
    <location>
        <begin position="1"/>
        <end position="45"/>
    </location>
</feature>
<dbReference type="CDD" id="cd00051">
    <property type="entry name" value="EFh"/>
    <property type="match status" value="1"/>
</dbReference>
<name>A0A2R5GFQ2_9STRA</name>
<keyword evidence="5 13" id="KW-0418">Kinase</keyword>
<evidence type="ECO:0000256" key="3">
    <source>
        <dbReference type="ARBA" id="ARBA00022679"/>
    </source>
</evidence>
<feature type="domain" description="EF-hand" evidence="12">
    <location>
        <begin position="488"/>
        <end position="523"/>
    </location>
</feature>
<dbReference type="Proteomes" id="UP000241890">
    <property type="component" value="Unassembled WGS sequence"/>
</dbReference>
<gene>
    <name evidence="13" type="ORF">FCC1311_032942</name>
</gene>
<dbReference type="GO" id="GO:0004674">
    <property type="term" value="F:protein serine/threonine kinase activity"/>
    <property type="evidence" value="ECO:0007669"/>
    <property type="project" value="UniProtKB-KW"/>
</dbReference>
<evidence type="ECO:0000256" key="8">
    <source>
        <dbReference type="ARBA" id="ARBA00024334"/>
    </source>
</evidence>
<dbReference type="InterPro" id="IPR011009">
    <property type="entry name" value="Kinase-like_dom_sf"/>
</dbReference>
<evidence type="ECO:0000256" key="9">
    <source>
        <dbReference type="PROSITE-ProRule" id="PRU10141"/>
    </source>
</evidence>
<dbReference type="SMART" id="SM00220">
    <property type="entry name" value="S_TKc"/>
    <property type="match status" value="1"/>
</dbReference>
<feature type="domain" description="Protein kinase" evidence="11">
    <location>
        <begin position="96"/>
        <end position="360"/>
    </location>
</feature>
<evidence type="ECO:0000256" key="2">
    <source>
        <dbReference type="ARBA" id="ARBA00022527"/>
    </source>
</evidence>
<dbReference type="InterPro" id="IPR015915">
    <property type="entry name" value="Kelch-typ_b-propeller"/>
</dbReference>
<dbReference type="PROSITE" id="PS50011">
    <property type="entry name" value="PROTEIN_KINASE_DOM"/>
    <property type="match status" value="1"/>
</dbReference>
<feature type="compositionally biased region" description="Low complexity" evidence="10">
    <location>
        <begin position="639"/>
        <end position="661"/>
    </location>
</feature>
<evidence type="ECO:0000256" key="5">
    <source>
        <dbReference type="ARBA" id="ARBA00022777"/>
    </source>
</evidence>
<dbReference type="InParanoid" id="A0A2R5GFQ2"/>
<evidence type="ECO:0000256" key="7">
    <source>
        <dbReference type="ARBA" id="ARBA00022840"/>
    </source>
</evidence>
<keyword evidence="3" id="KW-0808">Transferase</keyword>
<comment type="similarity">
    <text evidence="8">Belongs to the protein kinase superfamily. Ser/Thr protein kinase family. CDPK subfamily.</text>
</comment>
<dbReference type="PANTHER" id="PTHR24349">
    <property type="entry name" value="SERINE/THREONINE-PROTEIN KINASE"/>
    <property type="match status" value="1"/>
</dbReference>
<organism evidence="13 14">
    <name type="scientific">Hondaea fermentalgiana</name>
    <dbReference type="NCBI Taxonomy" id="2315210"/>
    <lineage>
        <taxon>Eukaryota</taxon>
        <taxon>Sar</taxon>
        <taxon>Stramenopiles</taxon>
        <taxon>Bigyra</taxon>
        <taxon>Labyrinthulomycetes</taxon>
        <taxon>Thraustochytrida</taxon>
        <taxon>Thraustochytriidae</taxon>
        <taxon>Hondaea</taxon>
    </lineage>
</organism>
<dbReference type="InterPro" id="IPR050205">
    <property type="entry name" value="CDPK_Ser/Thr_kinases"/>
</dbReference>
<feature type="domain" description="EF-hand" evidence="12">
    <location>
        <begin position="454"/>
        <end position="487"/>
    </location>
</feature>
<dbReference type="SMART" id="SM00054">
    <property type="entry name" value="EFh"/>
    <property type="match status" value="3"/>
</dbReference>
<evidence type="ECO:0000313" key="13">
    <source>
        <dbReference type="EMBL" id="GBG27071.1"/>
    </source>
</evidence>
<comment type="caution">
    <text evidence="13">The sequence shown here is derived from an EMBL/GenBank/DDBJ whole genome shotgun (WGS) entry which is preliminary data.</text>
</comment>
<dbReference type="GO" id="GO:0005509">
    <property type="term" value="F:calcium ion binding"/>
    <property type="evidence" value="ECO:0007669"/>
    <property type="project" value="InterPro"/>
</dbReference>
<dbReference type="Gene3D" id="3.30.200.20">
    <property type="entry name" value="Phosphorylase Kinase, domain 1"/>
    <property type="match status" value="1"/>
</dbReference>
<accession>A0A2R5GFQ2</accession>
<dbReference type="FunFam" id="1.10.510.10:FF:000571">
    <property type="entry name" value="Maternal embryonic leucine zipper kinase"/>
    <property type="match status" value="1"/>
</dbReference>
<evidence type="ECO:0000256" key="1">
    <source>
        <dbReference type="ARBA" id="ARBA00001946"/>
    </source>
</evidence>
<dbReference type="Pfam" id="PF00069">
    <property type="entry name" value="Pkinase"/>
    <property type="match status" value="1"/>
</dbReference>
<dbReference type="CDD" id="cd05117">
    <property type="entry name" value="STKc_CAMK"/>
    <property type="match status" value="1"/>
</dbReference>
<dbReference type="Gene3D" id="1.10.238.10">
    <property type="entry name" value="EF-hand"/>
    <property type="match status" value="2"/>
</dbReference>
<feature type="binding site" evidence="9">
    <location>
        <position position="125"/>
    </location>
    <ligand>
        <name>ATP</name>
        <dbReference type="ChEBI" id="CHEBI:30616"/>
    </ligand>
</feature>
<reference evidence="13 14" key="1">
    <citation type="submission" date="2017-12" db="EMBL/GenBank/DDBJ databases">
        <title>Sequencing, de novo assembly and annotation of complete genome of a new Thraustochytrid species, strain FCC1311.</title>
        <authorList>
            <person name="Sedici K."/>
            <person name="Godart F."/>
            <person name="Aiese Cigliano R."/>
            <person name="Sanseverino W."/>
            <person name="Barakat M."/>
            <person name="Ortet P."/>
            <person name="Marechal E."/>
            <person name="Cagnac O."/>
            <person name="Amato A."/>
        </authorList>
    </citation>
    <scope>NUCLEOTIDE SEQUENCE [LARGE SCALE GENOMIC DNA]</scope>
</reference>
<dbReference type="SUPFAM" id="SSF117281">
    <property type="entry name" value="Kelch motif"/>
    <property type="match status" value="1"/>
</dbReference>
<dbReference type="GO" id="GO:0005524">
    <property type="term" value="F:ATP binding"/>
    <property type="evidence" value="ECO:0007669"/>
    <property type="project" value="UniProtKB-UniRule"/>
</dbReference>